<keyword evidence="3" id="KW-1185">Reference proteome</keyword>
<evidence type="ECO:0000313" key="2">
    <source>
        <dbReference type="EMBL" id="PVE04685.1"/>
    </source>
</evidence>
<sequence length="73" mass="7884">MTEPSPRKYLKGDERIKVAVDLKARYEAGSTIRQLAEETGYSHGAVCGLLHFVGTRMRPGAVDQDPAPGSEPA</sequence>
<accession>A0A2T7SP34</accession>
<dbReference type="STRING" id="1440053.GCA_000718095_03394"/>
<feature type="domain" description="Helix-turn-helix" evidence="1">
    <location>
        <begin position="10"/>
        <end position="59"/>
    </location>
</feature>
<protein>
    <recommendedName>
        <fullName evidence="1">Helix-turn-helix domain-containing protein</fullName>
    </recommendedName>
</protein>
<dbReference type="InterPro" id="IPR045745">
    <property type="entry name" value="HTH_58_Actinobacteria-type"/>
</dbReference>
<evidence type="ECO:0000259" key="1">
    <source>
        <dbReference type="Pfam" id="PF19575"/>
    </source>
</evidence>
<reference evidence="2 3" key="1">
    <citation type="submission" date="2013-12" db="EMBL/GenBank/DDBJ databases">
        <title>Annotated genome of Streptomyces scopuliridis.</title>
        <authorList>
            <person name="Olson J.B."/>
        </authorList>
    </citation>
    <scope>NUCLEOTIDE SEQUENCE [LARGE SCALE GENOMIC DNA]</scope>
    <source>
        <strain evidence="2 3">RB72</strain>
    </source>
</reference>
<name>A0A2T7SP34_9ACTN</name>
<dbReference type="AlphaFoldDB" id="A0A2T7SP34"/>
<dbReference type="RefSeq" id="WP_030352452.1">
    <property type="nucleotide sequence ID" value="NZ_AZSP01000384.1"/>
</dbReference>
<comment type="caution">
    <text evidence="2">The sequence shown here is derived from an EMBL/GenBank/DDBJ whole genome shotgun (WGS) entry which is preliminary data.</text>
</comment>
<dbReference type="OrthoDB" id="4157092at2"/>
<gene>
    <name evidence="2" type="ORF">Y717_10845</name>
</gene>
<organism evidence="2 3">
    <name type="scientific">Streptomyces scopuliridis RB72</name>
    <dbReference type="NCBI Taxonomy" id="1440053"/>
    <lineage>
        <taxon>Bacteria</taxon>
        <taxon>Bacillati</taxon>
        <taxon>Actinomycetota</taxon>
        <taxon>Actinomycetes</taxon>
        <taxon>Kitasatosporales</taxon>
        <taxon>Streptomycetaceae</taxon>
        <taxon>Streptomyces</taxon>
    </lineage>
</organism>
<dbReference type="Pfam" id="PF19575">
    <property type="entry name" value="HTH_58"/>
    <property type="match status" value="1"/>
</dbReference>
<dbReference type="EMBL" id="AZSP01000384">
    <property type="protein sequence ID" value="PVE04685.1"/>
    <property type="molecule type" value="Genomic_DNA"/>
</dbReference>
<dbReference type="Proteomes" id="UP000245992">
    <property type="component" value="Unassembled WGS sequence"/>
</dbReference>
<proteinExistence type="predicted"/>
<evidence type="ECO:0000313" key="3">
    <source>
        <dbReference type="Proteomes" id="UP000245992"/>
    </source>
</evidence>